<reference evidence="1" key="1">
    <citation type="submission" date="2017-05" db="UniProtKB">
        <authorList>
            <consortium name="EnsemblMetazoa"/>
        </authorList>
    </citation>
    <scope>IDENTIFICATION</scope>
</reference>
<name>A0A1X7U2X0_AMPQE</name>
<dbReference type="InParanoid" id="A0A1X7U2X0"/>
<proteinExistence type="predicted"/>
<dbReference type="EnsemblMetazoa" id="Aqu2.1.21781_001">
    <property type="protein sequence ID" value="Aqu2.1.21781_001"/>
    <property type="gene ID" value="Aqu2.1.21781"/>
</dbReference>
<protein>
    <submittedName>
        <fullName evidence="1">Uncharacterized protein</fullName>
    </submittedName>
</protein>
<organism evidence="1">
    <name type="scientific">Amphimedon queenslandica</name>
    <name type="common">Sponge</name>
    <dbReference type="NCBI Taxonomy" id="400682"/>
    <lineage>
        <taxon>Eukaryota</taxon>
        <taxon>Metazoa</taxon>
        <taxon>Porifera</taxon>
        <taxon>Demospongiae</taxon>
        <taxon>Heteroscleromorpha</taxon>
        <taxon>Haplosclerida</taxon>
        <taxon>Niphatidae</taxon>
        <taxon>Amphimedon</taxon>
    </lineage>
</organism>
<dbReference type="AlphaFoldDB" id="A0A1X7U2X0"/>
<sequence length="35" mass="3914">MTSVSLRIEPMMFSTSVVDTFSPFHRNVSPALSLK</sequence>
<evidence type="ECO:0000313" key="1">
    <source>
        <dbReference type="EnsemblMetazoa" id="Aqu2.1.21781_001"/>
    </source>
</evidence>
<accession>A0A1X7U2X0</accession>